<gene>
    <name evidence="13" type="ORF">GCK32_000556</name>
</gene>
<feature type="compositionally biased region" description="Low complexity" evidence="11">
    <location>
        <begin position="177"/>
        <end position="189"/>
    </location>
</feature>
<dbReference type="GO" id="GO:0000981">
    <property type="term" value="F:DNA-binding transcription factor activity, RNA polymerase II-specific"/>
    <property type="evidence" value="ECO:0007669"/>
    <property type="project" value="TreeGrafter"/>
</dbReference>
<dbReference type="PROSITE" id="PS50157">
    <property type="entry name" value="ZINC_FINGER_C2H2_2"/>
    <property type="match status" value="5"/>
</dbReference>
<dbReference type="PROSITE" id="PS00028">
    <property type="entry name" value="ZINC_FINGER_C2H2_1"/>
    <property type="match status" value="7"/>
</dbReference>
<feature type="region of interest" description="Disordered" evidence="11">
    <location>
        <begin position="490"/>
        <end position="588"/>
    </location>
</feature>
<feature type="domain" description="C2H2-type" evidence="12">
    <location>
        <begin position="315"/>
        <end position="342"/>
    </location>
</feature>
<name>A0AAN8EVH7_TRICO</name>
<dbReference type="EMBL" id="WIXE01022225">
    <property type="protein sequence ID" value="KAK5967680.1"/>
    <property type="molecule type" value="Genomic_DNA"/>
</dbReference>
<feature type="region of interest" description="Disordered" evidence="11">
    <location>
        <begin position="177"/>
        <end position="198"/>
    </location>
</feature>
<keyword evidence="3" id="KW-0677">Repeat</keyword>
<dbReference type="GO" id="GO:0000122">
    <property type="term" value="P:negative regulation of transcription by RNA polymerase II"/>
    <property type="evidence" value="ECO:0007669"/>
    <property type="project" value="UniProtKB-ARBA"/>
</dbReference>
<evidence type="ECO:0000256" key="6">
    <source>
        <dbReference type="ARBA" id="ARBA00023015"/>
    </source>
</evidence>
<evidence type="ECO:0000259" key="12">
    <source>
        <dbReference type="PROSITE" id="PS50157"/>
    </source>
</evidence>
<proteinExistence type="inferred from homology"/>
<dbReference type="FunFam" id="3.30.160.60:FF:000025">
    <property type="entry name" value="Spalt-like transcription factor 1"/>
    <property type="match status" value="1"/>
</dbReference>
<evidence type="ECO:0000256" key="1">
    <source>
        <dbReference type="ARBA" id="ARBA00004123"/>
    </source>
</evidence>
<feature type="compositionally biased region" description="Basic and acidic residues" evidence="11">
    <location>
        <begin position="490"/>
        <end position="508"/>
    </location>
</feature>
<evidence type="ECO:0000256" key="8">
    <source>
        <dbReference type="ARBA" id="ARBA00023242"/>
    </source>
</evidence>
<dbReference type="Proteomes" id="UP001331761">
    <property type="component" value="Unassembled WGS sequence"/>
</dbReference>
<dbReference type="FunFam" id="3.30.160.60:FF:002381">
    <property type="entry name" value="Putative spalt protein"/>
    <property type="match status" value="1"/>
</dbReference>
<keyword evidence="8" id="KW-0539">Nucleus</keyword>
<dbReference type="InterPro" id="IPR051565">
    <property type="entry name" value="Sal_C2H2-zinc-finger"/>
</dbReference>
<dbReference type="GO" id="GO:0048646">
    <property type="term" value="P:anatomical structure formation involved in morphogenesis"/>
    <property type="evidence" value="ECO:0007669"/>
    <property type="project" value="UniProtKB-ARBA"/>
</dbReference>
<dbReference type="GO" id="GO:0048513">
    <property type="term" value="P:animal organ development"/>
    <property type="evidence" value="ECO:0007669"/>
    <property type="project" value="UniProtKB-ARBA"/>
</dbReference>
<dbReference type="GO" id="GO:0008270">
    <property type="term" value="F:zinc ion binding"/>
    <property type="evidence" value="ECO:0007669"/>
    <property type="project" value="UniProtKB-KW"/>
</dbReference>
<keyword evidence="6" id="KW-0805">Transcription regulation</keyword>
<evidence type="ECO:0000256" key="4">
    <source>
        <dbReference type="ARBA" id="ARBA00022771"/>
    </source>
</evidence>
<dbReference type="GO" id="GO:0001708">
    <property type="term" value="P:cell fate specification"/>
    <property type="evidence" value="ECO:0007669"/>
    <property type="project" value="UniProtKB-ARBA"/>
</dbReference>
<sequence length="766" mass="83238">MASTIGLVSRRKQAKPQRHQDLAKGTIVPTTTDMDDIDDQQAMDACPIDLSTKKFDQTLFGGDQRSRLLESLASLTSPQNILSLCAHLAASRDATRSAAPSEASTVALEASTAPAPLSLECPATDCEKTYSSRGALLWHVMEKHSSEKLLRCSQCGIRFGDRDQIREHDCTTVLPRASSAGCSRSSTASPDADRGSVPAVAGPSFSLVEKTRNAPPPPAIFGQFFPQRQGGFLGAPPANLFPLSVPHPFTIQNAHPPHPFFMRPPFDPRPEMFGQRPDVGSEDDWEALMEISTSDEAEKIRALVGDKAMPTTDPNQCILCRRVLSCKSALQMHYRTHTGERPFKCKICQRAFTTKGNLKTHMGVHRAKHSFRGVPLGLGGPMGSPMAAPMAGLNGFPPPLQQTQQCPICQKRFMTGMQLQSHISEHTQALTGRHLQPPSPSTPKLLPQSRAGPFPSPFPPLFPFFNPAASNGTPAPFNLAQLLGNQLDQKREGEPNKEANEEPRRVDSQKTLSRANLEAPKMEVSSISPSGSSETSASTEQTHETADASSMERSVESNADDRKAQQPSEAPAIVAVERPPALSTPNLPVDNPLEAMQKMWAETEPPPPRQLPVLSKHQCAVCFKHFSSSSALQIHMRTHTGDKPFKCDMCGRAFTTRGNLKVHMGTHMWQQSPSRRGRRIFDAGSAEEAGPRPGSVPGGGALPIPPPLGLFGPTNMEMMMMLFRTVCSVCQKVCASPSELEQHLKDHLNGSLTLRENTTPQTISSD</sequence>
<comment type="caution">
    <text evidence="13">The sequence shown here is derived from an EMBL/GenBank/DDBJ whole genome shotgun (WGS) entry which is preliminary data.</text>
</comment>
<dbReference type="GO" id="GO:0009791">
    <property type="term" value="P:post-embryonic development"/>
    <property type="evidence" value="ECO:0007669"/>
    <property type="project" value="UniProtKB-ARBA"/>
</dbReference>
<feature type="domain" description="C2H2-type" evidence="12">
    <location>
        <begin position="119"/>
        <end position="149"/>
    </location>
</feature>
<keyword evidence="4 10" id="KW-0863">Zinc-finger</keyword>
<evidence type="ECO:0000256" key="2">
    <source>
        <dbReference type="ARBA" id="ARBA00022723"/>
    </source>
</evidence>
<dbReference type="FunFam" id="3.30.160.60:FF:000446">
    <property type="entry name" value="Zinc finger protein"/>
    <property type="match status" value="1"/>
</dbReference>
<dbReference type="PANTHER" id="PTHR23233:SF84">
    <property type="entry name" value="FI23031P1"/>
    <property type="match status" value="1"/>
</dbReference>
<feature type="region of interest" description="Disordered" evidence="11">
    <location>
        <begin position="1"/>
        <end position="24"/>
    </location>
</feature>
<evidence type="ECO:0000256" key="9">
    <source>
        <dbReference type="ARBA" id="ARBA00038474"/>
    </source>
</evidence>
<dbReference type="InterPro" id="IPR036236">
    <property type="entry name" value="Znf_C2H2_sf"/>
</dbReference>
<feature type="domain" description="C2H2-type" evidence="12">
    <location>
        <begin position="343"/>
        <end position="370"/>
    </location>
</feature>
<evidence type="ECO:0000256" key="11">
    <source>
        <dbReference type="SAM" id="MobiDB-lite"/>
    </source>
</evidence>
<dbReference type="GO" id="GO:0061061">
    <property type="term" value="P:muscle structure development"/>
    <property type="evidence" value="ECO:0007669"/>
    <property type="project" value="UniProtKB-ARBA"/>
</dbReference>
<dbReference type="Pfam" id="PF00096">
    <property type="entry name" value="zf-C2H2"/>
    <property type="match status" value="3"/>
</dbReference>
<dbReference type="SMART" id="SM00355">
    <property type="entry name" value="ZnF_C2H2"/>
    <property type="match status" value="8"/>
</dbReference>
<feature type="domain" description="C2H2-type" evidence="12">
    <location>
        <begin position="645"/>
        <end position="672"/>
    </location>
</feature>
<dbReference type="FunFam" id="3.30.160.60:FF:000260">
    <property type="entry name" value="Spalt-like transcription factor 1"/>
    <property type="match status" value="1"/>
</dbReference>
<dbReference type="GO" id="GO:0005634">
    <property type="term" value="C:nucleus"/>
    <property type="evidence" value="ECO:0007669"/>
    <property type="project" value="UniProtKB-SubCell"/>
</dbReference>
<dbReference type="SUPFAM" id="SSF57667">
    <property type="entry name" value="beta-beta-alpha zinc fingers"/>
    <property type="match status" value="3"/>
</dbReference>
<keyword evidence="5" id="KW-0862">Zinc</keyword>
<comment type="similarity">
    <text evidence="9">Belongs to the sal C2H2-type zinc-finger protein family.</text>
</comment>
<evidence type="ECO:0000256" key="10">
    <source>
        <dbReference type="PROSITE-ProRule" id="PRU00042"/>
    </source>
</evidence>
<dbReference type="PANTHER" id="PTHR23233">
    <property type="entry name" value="SAL-LIKE PROTEIN"/>
    <property type="match status" value="1"/>
</dbReference>
<feature type="compositionally biased region" description="Low complexity" evidence="11">
    <location>
        <begin position="523"/>
        <end position="540"/>
    </location>
</feature>
<reference evidence="13 14" key="1">
    <citation type="submission" date="2019-10" db="EMBL/GenBank/DDBJ databases">
        <title>Assembly and Annotation for the nematode Trichostrongylus colubriformis.</title>
        <authorList>
            <person name="Martin J."/>
        </authorList>
    </citation>
    <scope>NUCLEOTIDE SEQUENCE [LARGE SCALE GENOMIC DNA]</scope>
    <source>
        <strain evidence="13">G859</strain>
        <tissue evidence="13">Whole worm</tissue>
    </source>
</reference>
<feature type="compositionally biased region" description="Basic and acidic residues" evidence="11">
    <location>
        <begin position="553"/>
        <end position="564"/>
    </location>
</feature>
<accession>A0AAN8EVH7</accession>
<feature type="domain" description="C2H2-type" evidence="12">
    <location>
        <begin position="617"/>
        <end position="644"/>
    </location>
</feature>
<dbReference type="Pfam" id="PF12874">
    <property type="entry name" value="zf-met"/>
    <property type="match status" value="2"/>
</dbReference>
<protein>
    <submittedName>
        <fullName evidence="13">SEM-4 short form</fullName>
    </submittedName>
</protein>
<dbReference type="Gene3D" id="3.30.160.60">
    <property type="entry name" value="Classic Zinc Finger"/>
    <property type="match status" value="5"/>
</dbReference>
<evidence type="ECO:0000256" key="3">
    <source>
        <dbReference type="ARBA" id="ARBA00022737"/>
    </source>
</evidence>
<dbReference type="GO" id="GO:0048699">
    <property type="term" value="P:generation of neurons"/>
    <property type="evidence" value="ECO:0007669"/>
    <property type="project" value="UniProtKB-ARBA"/>
</dbReference>
<keyword evidence="2" id="KW-0479">Metal-binding</keyword>
<organism evidence="13 14">
    <name type="scientific">Trichostrongylus colubriformis</name>
    <name type="common">Black scour worm</name>
    <dbReference type="NCBI Taxonomy" id="6319"/>
    <lineage>
        <taxon>Eukaryota</taxon>
        <taxon>Metazoa</taxon>
        <taxon>Ecdysozoa</taxon>
        <taxon>Nematoda</taxon>
        <taxon>Chromadorea</taxon>
        <taxon>Rhabditida</taxon>
        <taxon>Rhabditina</taxon>
        <taxon>Rhabditomorpha</taxon>
        <taxon>Strongyloidea</taxon>
        <taxon>Trichostrongylidae</taxon>
        <taxon>Trichostrongylus</taxon>
    </lineage>
</organism>
<evidence type="ECO:0000313" key="13">
    <source>
        <dbReference type="EMBL" id="KAK5967680.1"/>
    </source>
</evidence>
<evidence type="ECO:0000256" key="7">
    <source>
        <dbReference type="ARBA" id="ARBA00023163"/>
    </source>
</evidence>
<evidence type="ECO:0000313" key="14">
    <source>
        <dbReference type="Proteomes" id="UP001331761"/>
    </source>
</evidence>
<dbReference type="GO" id="GO:0000978">
    <property type="term" value="F:RNA polymerase II cis-regulatory region sequence-specific DNA binding"/>
    <property type="evidence" value="ECO:0007669"/>
    <property type="project" value="TreeGrafter"/>
</dbReference>
<keyword evidence="7" id="KW-0804">Transcription</keyword>
<comment type="subcellular location">
    <subcellularLocation>
        <location evidence="1">Nucleus</location>
    </subcellularLocation>
</comment>
<evidence type="ECO:0000256" key="5">
    <source>
        <dbReference type="ARBA" id="ARBA00022833"/>
    </source>
</evidence>
<feature type="region of interest" description="Disordered" evidence="11">
    <location>
        <begin position="428"/>
        <end position="458"/>
    </location>
</feature>
<dbReference type="InterPro" id="IPR013087">
    <property type="entry name" value="Znf_C2H2_type"/>
</dbReference>
<keyword evidence="14" id="KW-1185">Reference proteome</keyword>
<dbReference type="AlphaFoldDB" id="A0AAN8EVH7"/>